<dbReference type="Gene3D" id="3.40.630.30">
    <property type="match status" value="1"/>
</dbReference>
<name>A0A9J6R9X6_9BACI</name>
<dbReference type="PANTHER" id="PTHR43792:SF8">
    <property type="entry name" value="[RIBOSOMAL PROTEIN US5]-ALANINE N-ACETYLTRANSFERASE"/>
    <property type="match status" value="1"/>
</dbReference>
<organism evidence="5 6">
    <name type="scientific">Natronobacillus azotifigens</name>
    <dbReference type="NCBI Taxonomy" id="472978"/>
    <lineage>
        <taxon>Bacteria</taxon>
        <taxon>Bacillati</taxon>
        <taxon>Bacillota</taxon>
        <taxon>Bacilli</taxon>
        <taxon>Bacillales</taxon>
        <taxon>Bacillaceae</taxon>
        <taxon>Natronobacillus</taxon>
    </lineage>
</organism>
<evidence type="ECO:0000256" key="2">
    <source>
        <dbReference type="ARBA" id="ARBA00023315"/>
    </source>
</evidence>
<protein>
    <submittedName>
        <fullName evidence="5">GNAT family N-acetyltransferase</fullName>
    </submittedName>
</protein>
<dbReference type="Proteomes" id="UP001084197">
    <property type="component" value="Unassembled WGS sequence"/>
</dbReference>
<accession>A0A9J6R9X6</accession>
<dbReference type="GO" id="GO:0016747">
    <property type="term" value="F:acyltransferase activity, transferring groups other than amino-acyl groups"/>
    <property type="evidence" value="ECO:0007669"/>
    <property type="project" value="InterPro"/>
</dbReference>
<keyword evidence="2" id="KW-0012">Acyltransferase</keyword>
<comment type="similarity">
    <text evidence="3">Belongs to the acetyltransferase family. RimJ subfamily.</text>
</comment>
<dbReference type="RefSeq" id="WP_268779217.1">
    <property type="nucleotide sequence ID" value="NZ_JAPRAT010000006.1"/>
</dbReference>
<feature type="domain" description="N-acetyltransferase" evidence="4">
    <location>
        <begin position="15"/>
        <end position="173"/>
    </location>
</feature>
<gene>
    <name evidence="5" type="ORF">OWO01_04400</name>
</gene>
<evidence type="ECO:0000313" key="6">
    <source>
        <dbReference type="Proteomes" id="UP001084197"/>
    </source>
</evidence>
<reference evidence="5" key="1">
    <citation type="submission" date="2022-11" db="EMBL/GenBank/DDBJ databases">
        <title>WGS of Natronobacillus azotifigens 24KS-1, an anaerobic diazotrophic haloalkaliphile from soda-rich habitats.</title>
        <authorList>
            <person name="Sorokin D.Y."/>
            <person name="Merkel A.Y."/>
        </authorList>
    </citation>
    <scope>NUCLEOTIDE SEQUENCE</scope>
    <source>
        <strain evidence="5">24KS-1</strain>
    </source>
</reference>
<keyword evidence="1" id="KW-0808">Transferase</keyword>
<sequence length="184" mass="21423">MIYKEKDKTIETNRCILRLFTKEDAPEVVKLCNNYNLYKTTLNLPYPYSIEDAISWMEHHLDHFDNNKSFEFAITDKTTGKLYGAIALSNHQTFNNGEIAYWIGEEFWGNGYATEAAKAILEFAFIEKDYNKVFARCFHSNPASSRVIEKLGMKKEGILREQVKKCEEYLDLVYYGILKTEVIS</sequence>
<dbReference type="InterPro" id="IPR000182">
    <property type="entry name" value="GNAT_dom"/>
</dbReference>
<dbReference type="InterPro" id="IPR051531">
    <property type="entry name" value="N-acetyltransferase"/>
</dbReference>
<evidence type="ECO:0000259" key="4">
    <source>
        <dbReference type="PROSITE" id="PS51186"/>
    </source>
</evidence>
<proteinExistence type="inferred from homology"/>
<dbReference type="PANTHER" id="PTHR43792">
    <property type="entry name" value="GNAT FAMILY, PUTATIVE (AFU_ORTHOLOGUE AFUA_3G00765)-RELATED-RELATED"/>
    <property type="match status" value="1"/>
</dbReference>
<comment type="caution">
    <text evidence="5">The sequence shown here is derived from an EMBL/GenBank/DDBJ whole genome shotgun (WGS) entry which is preliminary data.</text>
</comment>
<evidence type="ECO:0000313" key="5">
    <source>
        <dbReference type="EMBL" id="MCZ0702448.1"/>
    </source>
</evidence>
<dbReference type="SUPFAM" id="SSF55729">
    <property type="entry name" value="Acyl-CoA N-acyltransferases (Nat)"/>
    <property type="match status" value="1"/>
</dbReference>
<keyword evidence="6" id="KW-1185">Reference proteome</keyword>
<dbReference type="InterPro" id="IPR016181">
    <property type="entry name" value="Acyl_CoA_acyltransferase"/>
</dbReference>
<dbReference type="EMBL" id="JAPRAT010000006">
    <property type="protein sequence ID" value="MCZ0702448.1"/>
    <property type="molecule type" value="Genomic_DNA"/>
</dbReference>
<evidence type="ECO:0000256" key="3">
    <source>
        <dbReference type="ARBA" id="ARBA00038502"/>
    </source>
</evidence>
<dbReference type="AlphaFoldDB" id="A0A9J6R9X6"/>
<dbReference type="PROSITE" id="PS51186">
    <property type="entry name" value="GNAT"/>
    <property type="match status" value="1"/>
</dbReference>
<dbReference type="Pfam" id="PF13302">
    <property type="entry name" value="Acetyltransf_3"/>
    <property type="match status" value="1"/>
</dbReference>
<evidence type="ECO:0000256" key="1">
    <source>
        <dbReference type="ARBA" id="ARBA00022679"/>
    </source>
</evidence>